<name>A0AC61QZL9_9FIRM</name>
<gene>
    <name evidence="1" type="ORF">E5357_07745</name>
</gene>
<comment type="caution">
    <text evidence="1">The sequence shown here is derived from an EMBL/GenBank/DDBJ whole genome shotgun (WGS) entry which is preliminary data.</text>
</comment>
<evidence type="ECO:0000313" key="1">
    <source>
        <dbReference type="EMBL" id="TGX98847.1"/>
    </source>
</evidence>
<sequence>MAITKILYMKDSGSNYSGRHLKQSIDYITVPEKTGGGRFVSAVNCQPGYAYEQMRETKKLFHKTDKRQGYHIIISFEEGEVTAELAFQIVGEFVEEYLGKEYEAVYAIHDNTAHIHGHIIFNSVSFLTGKKYRYEKGDWAKYIQPITNHLCDKYGLSTITIEDDRAVEHDTYTEWRDRKDGKFVWSDMIKRDLDACVLQADDFEEFLKLLTDKGYEVKQNKYLAVKPPGMGRYRRCKYFGTDYTEERLRERILTEDMEYYREHHGGAKIIKVNVPYRIRRAKLTGIQRKYFARLYRIGRLKQRPYSQSWKYRDEIRKMHRLHEQYMFLSDHEIHSLADLERVYGQMSEKKKLLSCEKSRFYKERGRYKPLWDKAERIKLLSHAESAFQNGDGFFADEHEEYEKLKADVSAEGYSLTELEKLREHYREKAVQIKEEYALVSRDYRIVDRIMKEQSENTDAIKQRNNRDREQVKEQSR</sequence>
<dbReference type="Proteomes" id="UP000307720">
    <property type="component" value="Unassembled WGS sequence"/>
</dbReference>
<organism evidence="1 2">
    <name type="scientific">Hominisplanchenecus murintestinalis</name>
    <dbReference type="NCBI Taxonomy" id="2941517"/>
    <lineage>
        <taxon>Bacteria</taxon>
        <taxon>Bacillati</taxon>
        <taxon>Bacillota</taxon>
        <taxon>Clostridia</taxon>
        <taxon>Lachnospirales</taxon>
        <taxon>Lachnospiraceae</taxon>
        <taxon>Hominisplanchenecus</taxon>
    </lineage>
</organism>
<dbReference type="EMBL" id="SRZB01000013">
    <property type="protein sequence ID" value="TGX98847.1"/>
    <property type="molecule type" value="Genomic_DNA"/>
</dbReference>
<evidence type="ECO:0000313" key="2">
    <source>
        <dbReference type="Proteomes" id="UP000307720"/>
    </source>
</evidence>
<proteinExistence type="predicted"/>
<keyword evidence="2" id="KW-1185">Reference proteome</keyword>
<reference evidence="1" key="1">
    <citation type="submission" date="2019-04" db="EMBL/GenBank/DDBJ databases">
        <title>Microbes associate with the intestines of laboratory mice.</title>
        <authorList>
            <person name="Navarre W."/>
            <person name="Wong E."/>
            <person name="Huang K."/>
            <person name="Tropini C."/>
            <person name="Ng K."/>
            <person name="Yu B."/>
        </authorList>
    </citation>
    <scope>NUCLEOTIDE SEQUENCE</scope>
    <source>
        <strain evidence="1">NM72_1-8</strain>
    </source>
</reference>
<protein>
    <submittedName>
        <fullName evidence="1">Relaxase</fullName>
    </submittedName>
</protein>
<accession>A0AC61QZL9</accession>